<evidence type="ECO:0000313" key="5">
    <source>
        <dbReference type="EMBL" id="KAH6691581.1"/>
    </source>
</evidence>
<accession>A0A9P9AFF2</accession>
<dbReference type="PROSITE" id="PS51164">
    <property type="entry name" value="CBM1_2"/>
    <property type="match status" value="1"/>
</dbReference>
<dbReference type="Pfam" id="PF14587">
    <property type="entry name" value="Glyco_hydr_30_2"/>
    <property type="match status" value="1"/>
</dbReference>
<dbReference type="SUPFAM" id="SSF57180">
    <property type="entry name" value="Cellulose-binding domain"/>
    <property type="match status" value="1"/>
</dbReference>
<feature type="region of interest" description="Disordered" evidence="2">
    <location>
        <begin position="462"/>
        <end position="484"/>
    </location>
</feature>
<protein>
    <submittedName>
        <fullName evidence="5">Glycoside hydrolase superfamily</fullName>
    </submittedName>
</protein>
<evidence type="ECO:0000259" key="4">
    <source>
        <dbReference type="PROSITE" id="PS51164"/>
    </source>
</evidence>
<dbReference type="EMBL" id="JAGSXJ010000005">
    <property type="protein sequence ID" value="KAH6691581.1"/>
    <property type="molecule type" value="Genomic_DNA"/>
</dbReference>
<dbReference type="Pfam" id="PF17189">
    <property type="entry name" value="Glyco_hydro_30C"/>
    <property type="match status" value="1"/>
</dbReference>
<dbReference type="Proteomes" id="UP000770015">
    <property type="component" value="Unassembled WGS sequence"/>
</dbReference>
<dbReference type="InterPro" id="IPR039743">
    <property type="entry name" value="6GAL/EXGAL"/>
</dbReference>
<comment type="caution">
    <text evidence="5">The sequence shown here is derived from an EMBL/GenBank/DDBJ whole genome shotgun (WGS) entry which is preliminary data.</text>
</comment>
<proteinExistence type="predicted"/>
<feature type="chain" id="PRO_5040238512" evidence="3">
    <location>
        <begin position="21"/>
        <end position="522"/>
    </location>
</feature>
<dbReference type="PANTHER" id="PTHR42767">
    <property type="entry name" value="ENDO-BETA-1,6-GALACTANASE"/>
    <property type="match status" value="1"/>
</dbReference>
<organism evidence="5 6">
    <name type="scientific">Plectosphaerella plurivora</name>
    <dbReference type="NCBI Taxonomy" id="936078"/>
    <lineage>
        <taxon>Eukaryota</taxon>
        <taxon>Fungi</taxon>
        <taxon>Dikarya</taxon>
        <taxon>Ascomycota</taxon>
        <taxon>Pezizomycotina</taxon>
        <taxon>Sordariomycetes</taxon>
        <taxon>Hypocreomycetidae</taxon>
        <taxon>Glomerellales</taxon>
        <taxon>Plectosphaerellaceae</taxon>
        <taxon>Plectosphaerella</taxon>
    </lineage>
</organism>
<dbReference type="PANTHER" id="PTHR42767:SF1">
    <property type="entry name" value="ENDO-BETA-1,6-GALACTANASE-LIKE DOMAIN-CONTAINING PROTEIN"/>
    <property type="match status" value="1"/>
</dbReference>
<sequence>MMFSLSKAAVILAQLSLVASQTAVTINAGSVLPQQIDGFGVSQAFGRAAQFRDDFPPGPRQLALDYLFSISTGAGFSIVRNRIGSGTGSWDSILPTNPGGPSANPTYAWNNDDRGQVWFSQQAARYGVTTFYANAWSAPGFMKTNGQEISGGWLCGVTGRSCSSGDWRQAYANFLVRYIRYYEEQVGIKYTHLGFLNEPDWVVSYSSMQSNAAEAASFIPILYNTLQSAGLGRIKITCCDALGWPSARTITNGLVSAGMEQYLGVMTSHMYSGDPNTPLSTKLKVWQTEAADLDSSWCTTWYSTGGLCEGLTWANKIATGILNANLSAYIYWQGAQINQFQAASYLVATDGTTVYPSGRLWAFAQWSRFIRPGANRLSTSGSITSVLWGAFKNSDGSVVAVFTNSGSAAQSARISLSGFTAGAASAWVTDNTRAVAGLTTSLSGGVATVALPARSVVTVKLTPGTSVPPPTTPPSSTPTSSPPGGCSAAQFAQCGGTGYSGCTTCASPFRCVYSNDWYSQCL</sequence>
<dbReference type="InterPro" id="IPR033452">
    <property type="entry name" value="GH30_C"/>
</dbReference>
<dbReference type="SUPFAM" id="SSF51011">
    <property type="entry name" value="Glycosyl hydrolase domain"/>
    <property type="match status" value="1"/>
</dbReference>
<keyword evidence="5" id="KW-0378">Hydrolase</keyword>
<dbReference type="InterPro" id="IPR013780">
    <property type="entry name" value="Glyco_hydro_b"/>
</dbReference>
<feature type="signal peptide" evidence="3">
    <location>
        <begin position="1"/>
        <end position="20"/>
    </location>
</feature>
<evidence type="ECO:0000256" key="3">
    <source>
        <dbReference type="SAM" id="SignalP"/>
    </source>
</evidence>
<dbReference type="GO" id="GO:0005576">
    <property type="term" value="C:extracellular region"/>
    <property type="evidence" value="ECO:0007669"/>
    <property type="project" value="InterPro"/>
</dbReference>
<keyword evidence="6" id="KW-1185">Reference proteome</keyword>
<dbReference type="InterPro" id="IPR035971">
    <property type="entry name" value="CBD_sf"/>
</dbReference>
<name>A0A9P9AFF2_9PEZI</name>
<dbReference type="SMART" id="SM00236">
    <property type="entry name" value="fCBD"/>
    <property type="match status" value="1"/>
</dbReference>
<evidence type="ECO:0000313" key="6">
    <source>
        <dbReference type="Proteomes" id="UP000770015"/>
    </source>
</evidence>
<gene>
    <name evidence="5" type="ORF">F5X68DRAFT_252636</name>
</gene>
<dbReference type="PROSITE" id="PS00562">
    <property type="entry name" value="CBM1_1"/>
    <property type="match status" value="1"/>
</dbReference>
<dbReference type="SUPFAM" id="SSF51445">
    <property type="entry name" value="(Trans)glycosidases"/>
    <property type="match status" value="1"/>
</dbReference>
<dbReference type="InterPro" id="IPR017853">
    <property type="entry name" value="GH"/>
</dbReference>
<dbReference type="GO" id="GO:0005975">
    <property type="term" value="P:carbohydrate metabolic process"/>
    <property type="evidence" value="ECO:0007669"/>
    <property type="project" value="InterPro"/>
</dbReference>
<evidence type="ECO:0000256" key="2">
    <source>
        <dbReference type="SAM" id="MobiDB-lite"/>
    </source>
</evidence>
<feature type="compositionally biased region" description="Pro residues" evidence="2">
    <location>
        <begin position="466"/>
        <end position="476"/>
    </location>
</feature>
<feature type="domain" description="CBM1" evidence="4">
    <location>
        <begin position="486"/>
        <end position="522"/>
    </location>
</feature>
<dbReference type="Gene3D" id="2.60.40.1180">
    <property type="entry name" value="Golgi alpha-mannosidase II"/>
    <property type="match status" value="1"/>
</dbReference>
<dbReference type="GO" id="GO:0004553">
    <property type="term" value="F:hydrolase activity, hydrolyzing O-glycosyl compounds"/>
    <property type="evidence" value="ECO:0007669"/>
    <property type="project" value="InterPro"/>
</dbReference>
<dbReference type="InterPro" id="IPR039514">
    <property type="entry name" value="6GAL-like"/>
</dbReference>
<keyword evidence="1 3" id="KW-0732">Signal</keyword>
<dbReference type="Pfam" id="PF00734">
    <property type="entry name" value="CBM_1"/>
    <property type="match status" value="1"/>
</dbReference>
<dbReference type="OrthoDB" id="2012278at2759"/>
<dbReference type="GO" id="GO:0030248">
    <property type="term" value="F:cellulose binding"/>
    <property type="evidence" value="ECO:0007669"/>
    <property type="project" value="InterPro"/>
</dbReference>
<dbReference type="InterPro" id="IPR000254">
    <property type="entry name" value="CBD"/>
</dbReference>
<evidence type="ECO:0000256" key="1">
    <source>
        <dbReference type="ARBA" id="ARBA00022729"/>
    </source>
</evidence>
<dbReference type="Gene3D" id="3.20.20.80">
    <property type="entry name" value="Glycosidases"/>
    <property type="match status" value="1"/>
</dbReference>
<dbReference type="AlphaFoldDB" id="A0A9P9AFF2"/>
<reference evidence="5" key="1">
    <citation type="journal article" date="2021" name="Nat. Commun.">
        <title>Genetic determinants of endophytism in the Arabidopsis root mycobiome.</title>
        <authorList>
            <person name="Mesny F."/>
            <person name="Miyauchi S."/>
            <person name="Thiergart T."/>
            <person name="Pickel B."/>
            <person name="Atanasova L."/>
            <person name="Karlsson M."/>
            <person name="Huettel B."/>
            <person name="Barry K.W."/>
            <person name="Haridas S."/>
            <person name="Chen C."/>
            <person name="Bauer D."/>
            <person name="Andreopoulos W."/>
            <person name="Pangilinan J."/>
            <person name="LaButti K."/>
            <person name="Riley R."/>
            <person name="Lipzen A."/>
            <person name="Clum A."/>
            <person name="Drula E."/>
            <person name="Henrissat B."/>
            <person name="Kohler A."/>
            <person name="Grigoriev I.V."/>
            <person name="Martin F.M."/>
            <person name="Hacquard S."/>
        </authorList>
    </citation>
    <scope>NUCLEOTIDE SEQUENCE</scope>
    <source>
        <strain evidence="5">MPI-SDFR-AT-0117</strain>
    </source>
</reference>